<dbReference type="EMBL" id="JAGETV010000006">
    <property type="protein sequence ID" value="MBO1926905.1"/>
    <property type="molecule type" value="Genomic_DNA"/>
</dbReference>
<dbReference type="RefSeq" id="WP_208148351.1">
    <property type="nucleotide sequence ID" value="NZ_JAGETV010000006.1"/>
</dbReference>
<feature type="domain" description="Pyridoxamine 5'-phosphate oxidase N-terminal" evidence="1">
    <location>
        <begin position="7"/>
        <end position="142"/>
    </location>
</feature>
<dbReference type="InterPro" id="IPR014419">
    <property type="entry name" value="HutZ"/>
</dbReference>
<keyword evidence="3" id="KW-1185">Reference proteome</keyword>
<accession>A0ABS3Q4Z5</accession>
<reference evidence="2 3" key="1">
    <citation type="submission" date="2021-03" db="EMBL/GenBank/DDBJ databases">
        <title>Thiomicrorhabdus sp.nov.,novel sulfur-oxidizing bacteria isolated from coastal sediment.</title>
        <authorList>
            <person name="Liu X."/>
        </authorList>
    </citation>
    <scope>NUCLEOTIDE SEQUENCE [LARGE SCALE GENOMIC DNA]</scope>
    <source>
        <strain evidence="2 3">6S2-11</strain>
    </source>
</reference>
<evidence type="ECO:0000313" key="2">
    <source>
        <dbReference type="EMBL" id="MBO1926905.1"/>
    </source>
</evidence>
<sequence>MSAQAISAQCREFWQGRQSLLLSTQNADGQLHTSHAPFAFDEYGNLAVFVSGLATHTHNLFLASERVSQISALLVQDEQDCEQIFARERLSLELFAQAIERDTVQFSEWMMRFEQRFGDIIATLKTLPDFVLFEMKVQKAVYVRGFAQAYEFADGLDSEPRLQKPR</sequence>
<evidence type="ECO:0000259" key="1">
    <source>
        <dbReference type="Pfam" id="PF01243"/>
    </source>
</evidence>
<comment type="caution">
    <text evidence="2">The sequence shown here is derived from an EMBL/GenBank/DDBJ whole genome shotgun (WGS) entry which is preliminary data.</text>
</comment>
<dbReference type="Proteomes" id="UP000664835">
    <property type="component" value="Unassembled WGS sequence"/>
</dbReference>
<dbReference type="Gene3D" id="2.30.110.10">
    <property type="entry name" value="Electron Transport, Fmn-binding Protein, Chain A"/>
    <property type="match status" value="1"/>
</dbReference>
<proteinExistence type="predicted"/>
<dbReference type="SUPFAM" id="SSF50475">
    <property type="entry name" value="FMN-binding split barrel"/>
    <property type="match status" value="1"/>
</dbReference>
<dbReference type="PIRSF" id="PIRSF004633">
    <property type="entry name" value="UCP_PLP_oxd"/>
    <property type="match status" value="1"/>
</dbReference>
<organism evidence="2 3">
    <name type="scientific">Thiomicrorhabdus marina</name>
    <dbReference type="NCBI Taxonomy" id="2818442"/>
    <lineage>
        <taxon>Bacteria</taxon>
        <taxon>Pseudomonadati</taxon>
        <taxon>Pseudomonadota</taxon>
        <taxon>Gammaproteobacteria</taxon>
        <taxon>Thiotrichales</taxon>
        <taxon>Piscirickettsiaceae</taxon>
        <taxon>Thiomicrorhabdus</taxon>
    </lineage>
</organism>
<evidence type="ECO:0000313" key="3">
    <source>
        <dbReference type="Proteomes" id="UP000664835"/>
    </source>
</evidence>
<name>A0ABS3Q4Z5_9GAMM</name>
<protein>
    <submittedName>
        <fullName evidence="2">Pyridoxamine 5'-phosphate oxidase family protein</fullName>
    </submittedName>
</protein>
<dbReference type="InterPro" id="IPR011576">
    <property type="entry name" value="Pyridox_Oxase_N"/>
</dbReference>
<gene>
    <name evidence="2" type="ORF">J3998_04890</name>
</gene>
<dbReference type="InterPro" id="IPR012349">
    <property type="entry name" value="Split_barrel_FMN-bd"/>
</dbReference>
<dbReference type="Pfam" id="PF01243">
    <property type="entry name" value="PNPOx_N"/>
    <property type="match status" value="1"/>
</dbReference>